<evidence type="ECO:0000256" key="12">
    <source>
        <dbReference type="ARBA" id="ARBA00032687"/>
    </source>
</evidence>
<proteinExistence type="inferred from homology"/>
<feature type="coiled-coil region" evidence="13">
    <location>
        <begin position="90"/>
        <end position="131"/>
    </location>
</feature>
<keyword evidence="10" id="KW-0496">Mitochondrion</keyword>
<keyword evidence="8 13" id="KW-0175">Coiled coil</keyword>
<evidence type="ECO:0000256" key="13">
    <source>
        <dbReference type="SAM" id="Coils"/>
    </source>
</evidence>
<dbReference type="PANTHER" id="PTHR21771">
    <property type="entry name" value="MITOCHONDRIA-EATING PROTEIN-RELATED"/>
    <property type="match status" value="1"/>
</dbReference>
<comment type="subcellular location">
    <subcellularLocation>
        <location evidence="3">Cytoplasm</location>
    </subcellularLocation>
    <subcellularLocation>
        <location evidence="2">Mitochondrion matrix</location>
    </subcellularLocation>
    <subcellularLocation>
        <location evidence="1">Mitochondrion outer membrane</location>
    </subcellularLocation>
</comment>
<keyword evidence="16" id="KW-1185">Reference proteome</keyword>
<dbReference type="InterPro" id="IPR031981">
    <property type="entry name" value="MIEAP_C"/>
</dbReference>
<comment type="caution">
    <text evidence="15">The sequence shown here is derived from an EMBL/GenBank/DDBJ whole genome shotgun (WGS) entry which is preliminary data.</text>
</comment>
<keyword evidence="7" id="KW-1000">Mitochondrion outer membrane</keyword>
<dbReference type="Pfam" id="PF16026">
    <property type="entry name" value="MIEAP"/>
    <property type="match status" value="1"/>
</dbReference>
<evidence type="ECO:0000256" key="8">
    <source>
        <dbReference type="ARBA" id="ARBA00023054"/>
    </source>
</evidence>
<sequence length="563" mass="65110">MEHRSPPSIENDTPNMDEVLQAISDIQTIDIDKLRAFLLENLNQVGGNVMQKRKHSLEPQKRETDIVSECLQEEQEFRKEYVKAFGEMKINDLHKTMEDLKKKIDTFQKRINELRARNKDLEENKWAALEENAKLCLRLKTHKEDRMCYGNANITDLSDQNRHNELSERYTELFSNQWRYAFTVLTETHEQSEENAAEILLKLLIECHTFSEMRARQQMSDLVRSIYGETTVKVGDGIERHLKEARKLFDVRYADILFQECVRHVGDNVRVSIRYLHEKELKSYLIECFQLCWLMAIQDPPLVLGKEAKYGDAFNLEFYDPYTRNGNLIQFVVWPPLLLYKGGPVLSKGVARPIQVQNYSKRKYAWGSRNMTGQREQPRGRTTEQDLMLGSIRDTEDPRLLMHTQYPPTPKSTSAQHIQPTGKQERAIISTHVGYDMDPTETSYSGTNVDMNGHERFTSTLGCGTKSTKSRVTTEDVLTSSKRTESRHGIDIRGQNNVDSTAMKSSLHTRCTSPAYAPLQRHEKPQFHCFQIKLALHGVDQTKAMYGGKFDRFYTLLRRGTAG</sequence>
<keyword evidence="11" id="KW-0472">Membrane</keyword>
<evidence type="ECO:0000256" key="9">
    <source>
        <dbReference type="ARBA" id="ARBA00023121"/>
    </source>
</evidence>
<evidence type="ECO:0000256" key="7">
    <source>
        <dbReference type="ARBA" id="ARBA00022787"/>
    </source>
</evidence>
<protein>
    <recommendedName>
        <fullName evidence="5">Mitochondria-eating protein</fullName>
    </recommendedName>
    <alternativeName>
        <fullName evidence="12">Spermatogenesis-associated protein 18</fullName>
    </alternativeName>
</protein>
<dbReference type="GO" id="GO:0008289">
    <property type="term" value="F:lipid binding"/>
    <property type="evidence" value="ECO:0007669"/>
    <property type="project" value="UniProtKB-KW"/>
</dbReference>
<comment type="similarity">
    <text evidence="4">Belongs to the MIEAP family.</text>
</comment>
<dbReference type="GO" id="GO:0005759">
    <property type="term" value="C:mitochondrial matrix"/>
    <property type="evidence" value="ECO:0007669"/>
    <property type="project" value="UniProtKB-SubCell"/>
</dbReference>
<evidence type="ECO:0000256" key="10">
    <source>
        <dbReference type="ARBA" id="ARBA00023128"/>
    </source>
</evidence>
<evidence type="ECO:0000256" key="11">
    <source>
        <dbReference type="ARBA" id="ARBA00023136"/>
    </source>
</evidence>
<evidence type="ECO:0000256" key="3">
    <source>
        <dbReference type="ARBA" id="ARBA00004496"/>
    </source>
</evidence>
<dbReference type="InterPro" id="IPR026169">
    <property type="entry name" value="MIEAP"/>
</dbReference>
<dbReference type="AlphaFoldDB" id="A0ABD3X052"/>
<dbReference type="EMBL" id="JBJQND010000004">
    <property type="protein sequence ID" value="KAL3878215.1"/>
    <property type="molecule type" value="Genomic_DNA"/>
</dbReference>
<organism evidence="15 16">
    <name type="scientific">Sinanodonta woodiana</name>
    <name type="common">Chinese pond mussel</name>
    <name type="synonym">Anodonta woodiana</name>
    <dbReference type="NCBI Taxonomy" id="1069815"/>
    <lineage>
        <taxon>Eukaryota</taxon>
        <taxon>Metazoa</taxon>
        <taxon>Spiralia</taxon>
        <taxon>Lophotrochozoa</taxon>
        <taxon>Mollusca</taxon>
        <taxon>Bivalvia</taxon>
        <taxon>Autobranchia</taxon>
        <taxon>Heteroconchia</taxon>
        <taxon>Palaeoheterodonta</taxon>
        <taxon>Unionida</taxon>
        <taxon>Unionoidea</taxon>
        <taxon>Unionidae</taxon>
        <taxon>Unioninae</taxon>
        <taxon>Sinanodonta</taxon>
    </lineage>
</organism>
<keyword evidence="9" id="KW-0446">Lipid-binding</keyword>
<evidence type="ECO:0000256" key="4">
    <source>
        <dbReference type="ARBA" id="ARBA00008233"/>
    </source>
</evidence>
<evidence type="ECO:0000256" key="5">
    <source>
        <dbReference type="ARBA" id="ARBA00019863"/>
    </source>
</evidence>
<evidence type="ECO:0000313" key="16">
    <source>
        <dbReference type="Proteomes" id="UP001634394"/>
    </source>
</evidence>
<name>A0ABD3X052_SINWO</name>
<keyword evidence="6" id="KW-0963">Cytoplasm</keyword>
<evidence type="ECO:0000256" key="6">
    <source>
        <dbReference type="ARBA" id="ARBA00022490"/>
    </source>
</evidence>
<evidence type="ECO:0000256" key="1">
    <source>
        <dbReference type="ARBA" id="ARBA00004294"/>
    </source>
</evidence>
<evidence type="ECO:0000256" key="2">
    <source>
        <dbReference type="ARBA" id="ARBA00004305"/>
    </source>
</evidence>
<gene>
    <name evidence="15" type="ORF">ACJMK2_030583</name>
</gene>
<evidence type="ECO:0000313" key="15">
    <source>
        <dbReference type="EMBL" id="KAL3878215.1"/>
    </source>
</evidence>
<evidence type="ECO:0000259" key="14">
    <source>
        <dbReference type="Pfam" id="PF16026"/>
    </source>
</evidence>
<dbReference type="Proteomes" id="UP001634394">
    <property type="component" value="Unassembled WGS sequence"/>
</dbReference>
<dbReference type="GO" id="GO:0005741">
    <property type="term" value="C:mitochondrial outer membrane"/>
    <property type="evidence" value="ECO:0007669"/>
    <property type="project" value="UniProtKB-SubCell"/>
</dbReference>
<feature type="domain" description="Mitochondria-eating protein C-terminal" evidence="14">
    <location>
        <begin position="162"/>
        <end position="351"/>
    </location>
</feature>
<accession>A0ABD3X052</accession>
<reference evidence="15 16" key="1">
    <citation type="submission" date="2024-11" db="EMBL/GenBank/DDBJ databases">
        <title>Chromosome-level genome assembly of the freshwater bivalve Anodonta woodiana.</title>
        <authorList>
            <person name="Chen X."/>
        </authorList>
    </citation>
    <scope>NUCLEOTIDE SEQUENCE [LARGE SCALE GENOMIC DNA]</scope>
    <source>
        <strain evidence="15">MN2024</strain>
        <tissue evidence="15">Gills</tissue>
    </source>
</reference>